<dbReference type="InterPro" id="IPR029060">
    <property type="entry name" value="PIN-like_dom_sf"/>
</dbReference>
<gene>
    <name evidence="3" type="ORF">CHARACLAT_031674</name>
</gene>
<evidence type="ECO:0000313" key="3">
    <source>
        <dbReference type="EMBL" id="MED6279159.1"/>
    </source>
</evidence>
<sequence length="183" mass="20769">MGVQGLTTFLANHQRIYRVVQFRRSRLVIDGCNLNYVLYFKSGLDENHGGEYAAYRNLIENFITALRTCEITPYVVLDGGSDVTDKKVETVAKRSEDRVQRAHQAAVSGKEMRILPRMAELVFKQTLAWLEVPVAQCYEEADQEIAALASEWQCPVLSDDSDFYIFDLPAGLLPISGFQWKEV</sequence>
<protein>
    <recommendedName>
        <fullName evidence="2">XPG N-terminal domain-containing protein</fullName>
    </recommendedName>
</protein>
<evidence type="ECO:0000313" key="4">
    <source>
        <dbReference type="Proteomes" id="UP001352852"/>
    </source>
</evidence>
<comment type="similarity">
    <text evidence="1">Belongs to the asteroid family.</text>
</comment>
<proteinExistence type="inferred from homology"/>
<dbReference type="InterPro" id="IPR026832">
    <property type="entry name" value="Asteroid"/>
</dbReference>
<organism evidence="3 4">
    <name type="scientific">Characodon lateralis</name>
    <dbReference type="NCBI Taxonomy" id="208331"/>
    <lineage>
        <taxon>Eukaryota</taxon>
        <taxon>Metazoa</taxon>
        <taxon>Chordata</taxon>
        <taxon>Craniata</taxon>
        <taxon>Vertebrata</taxon>
        <taxon>Euteleostomi</taxon>
        <taxon>Actinopterygii</taxon>
        <taxon>Neopterygii</taxon>
        <taxon>Teleostei</taxon>
        <taxon>Neoteleostei</taxon>
        <taxon>Acanthomorphata</taxon>
        <taxon>Ovalentaria</taxon>
        <taxon>Atherinomorphae</taxon>
        <taxon>Cyprinodontiformes</taxon>
        <taxon>Goodeidae</taxon>
        <taxon>Characodon</taxon>
    </lineage>
</organism>
<keyword evidence="4" id="KW-1185">Reference proteome</keyword>
<evidence type="ECO:0000256" key="1">
    <source>
        <dbReference type="ARBA" id="ARBA00007398"/>
    </source>
</evidence>
<comment type="caution">
    <text evidence="3">The sequence shown here is derived from an EMBL/GenBank/DDBJ whole genome shotgun (WGS) entry which is preliminary data.</text>
</comment>
<dbReference type="PANTHER" id="PTHR15665">
    <property type="entry name" value="ASTEROID PROTEIN"/>
    <property type="match status" value="1"/>
</dbReference>
<dbReference type="InterPro" id="IPR006085">
    <property type="entry name" value="XPG_DNA_repair_N"/>
</dbReference>
<dbReference type="EMBL" id="JAHUTJ010038026">
    <property type="protein sequence ID" value="MED6279159.1"/>
    <property type="molecule type" value="Genomic_DNA"/>
</dbReference>
<accession>A0ABU7DZT9</accession>
<dbReference type="SMART" id="SM00485">
    <property type="entry name" value="XPGN"/>
    <property type="match status" value="1"/>
</dbReference>
<feature type="non-terminal residue" evidence="3">
    <location>
        <position position="183"/>
    </location>
</feature>
<dbReference type="Pfam" id="PF00752">
    <property type="entry name" value="XPG_N"/>
    <property type="match status" value="1"/>
</dbReference>
<name>A0ABU7DZT9_9TELE</name>
<dbReference type="SUPFAM" id="SSF88723">
    <property type="entry name" value="PIN domain-like"/>
    <property type="match status" value="1"/>
</dbReference>
<dbReference type="PANTHER" id="PTHR15665:SF1">
    <property type="entry name" value="PROTEIN ASTEROID HOMOLOG 1"/>
    <property type="match status" value="1"/>
</dbReference>
<dbReference type="Proteomes" id="UP001352852">
    <property type="component" value="Unassembled WGS sequence"/>
</dbReference>
<reference evidence="3 4" key="1">
    <citation type="submission" date="2021-06" db="EMBL/GenBank/DDBJ databases">
        <authorList>
            <person name="Palmer J.M."/>
        </authorList>
    </citation>
    <scope>NUCLEOTIDE SEQUENCE [LARGE SCALE GENOMIC DNA]</scope>
    <source>
        <strain evidence="3 4">CL_MEX2019</strain>
        <tissue evidence="3">Muscle</tissue>
    </source>
</reference>
<evidence type="ECO:0000259" key="2">
    <source>
        <dbReference type="SMART" id="SM00485"/>
    </source>
</evidence>
<dbReference type="Gene3D" id="3.40.50.1010">
    <property type="entry name" value="5'-nuclease"/>
    <property type="match status" value="1"/>
</dbReference>
<feature type="domain" description="XPG N-terminal" evidence="2">
    <location>
        <begin position="1"/>
        <end position="101"/>
    </location>
</feature>